<evidence type="ECO:0000313" key="3">
    <source>
        <dbReference type="EMBL" id="AEG43284.1"/>
    </source>
</evidence>
<evidence type="ECO:0000313" key="4">
    <source>
        <dbReference type="Proteomes" id="UP000009236"/>
    </source>
</evidence>
<accession>F6FU88</accession>
<dbReference type="KEGG" id="iva:Isova_0487"/>
<dbReference type="PANTHER" id="PTHR35526">
    <property type="entry name" value="ANTI-SIGMA-F FACTOR RSBW-RELATED"/>
    <property type="match status" value="1"/>
</dbReference>
<dbReference type="AlphaFoldDB" id="F6FU88"/>
<dbReference type="HOGENOM" id="CLU_090336_25_0_11"/>
<dbReference type="InterPro" id="IPR003594">
    <property type="entry name" value="HATPase_dom"/>
</dbReference>
<protein>
    <submittedName>
        <fullName evidence="3">ATP-binding region ATPase domain protein</fullName>
    </submittedName>
</protein>
<evidence type="ECO:0000256" key="1">
    <source>
        <dbReference type="ARBA" id="ARBA00022527"/>
    </source>
</evidence>
<keyword evidence="3" id="KW-0547">Nucleotide-binding</keyword>
<name>F6FU88_ISOV2</name>
<gene>
    <name evidence="3" type="ordered locus">Isova_0487</name>
</gene>
<keyword evidence="1" id="KW-0418">Kinase</keyword>
<keyword evidence="1" id="KW-0723">Serine/threonine-protein kinase</keyword>
<organism evidence="4">
    <name type="scientific">Isoptericola variabilis (strain 225)</name>
    <dbReference type="NCBI Taxonomy" id="743718"/>
    <lineage>
        <taxon>Bacteria</taxon>
        <taxon>Bacillati</taxon>
        <taxon>Actinomycetota</taxon>
        <taxon>Actinomycetes</taxon>
        <taxon>Micrococcales</taxon>
        <taxon>Promicromonosporaceae</taxon>
        <taxon>Isoptericola</taxon>
    </lineage>
</organism>
<sequence length="137" mass="14189">MTLLEAAPPAELTEVEAWTVCGVDDVAHVRARLEDALAAAPGGRVLDAKARDRIILVASELATNAVRHGSQPVTLRLLGHGSTFVVDVVDHRPDAPPVVGTAGAGTGGFGLILAARAAKGLGWFRAQGAKHVWAQFA</sequence>
<dbReference type="InterPro" id="IPR050267">
    <property type="entry name" value="Anti-sigma-factor_SerPK"/>
</dbReference>
<keyword evidence="1" id="KW-0808">Transferase</keyword>
<dbReference type="Gene3D" id="3.30.565.10">
    <property type="entry name" value="Histidine kinase-like ATPase, C-terminal domain"/>
    <property type="match status" value="1"/>
</dbReference>
<evidence type="ECO:0000259" key="2">
    <source>
        <dbReference type="Pfam" id="PF13581"/>
    </source>
</evidence>
<feature type="domain" description="Histidine kinase/HSP90-like ATPase" evidence="2">
    <location>
        <begin position="25"/>
        <end position="132"/>
    </location>
</feature>
<dbReference type="RefSeq" id="WP_013837679.1">
    <property type="nucleotide sequence ID" value="NC_015588.1"/>
</dbReference>
<reference evidence="3 4" key="1">
    <citation type="submission" date="2011-05" db="EMBL/GenBank/DDBJ databases">
        <title>Complete sequence of Isoptericola variabilis 225.</title>
        <authorList>
            <consortium name="US DOE Joint Genome Institute"/>
            <person name="Lucas S."/>
            <person name="Han J."/>
            <person name="Lapidus A."/>
            <person name="Cheng J.-F."/>
            <person name="Goodwin L."/>
            <person name="Pitluck S."/>
            <person name="Peters L."/>
            <person name="Mikhailova N."/>
            <person name="Zeytun A."/>
            <person name="Han C."/>
            <person name="Tapia R."/>
            <person name="Land M."/>
            <person name="Hauser L."/>
            <person name="Kyrpides N."/>
            <person name="Ivanova N."/>
            <person name="Pagani I."/>
            <person name="Siebers A."/>
            <person name="Allgaier M."/>
            <person name="Thelen M."/>
            <person name="Hugenholtz P."/>
            <person name="Gladden J."/>
            <person name="Woyke T."/>
        </authorList>
    </citation>
    <scope>NUCLEOTIDE SEQUENCE [LARGE SCALE GENOMIC DNA]</scope>
    <source>
        <strain evidence="4">225</strain>
    </source>
</reference>
<keyword evidence="4" id="KW-1185">Reference proteome</keyword>
<dbReference type="SUPFAM" id="SSF55874">
    <property type="entry name" value="ATPase domain of HSP90 chaperone/DNA topoisomerase II/histidine kinase"/>
    <property type="match status" value="1"/>
</dbReference>
<dbReference type="Proteomes" id="UP000009236">
    <property type="component" value="Chromosome"/>
</dbReference>
<dbReference type="GO" id="GO:0005524">
    <property type="term" value="F:ATP binding"/>
    <property type="evidence" value="ECO:0007669"/>
    <property type="project" value="UniProtKB-KW"/>
</dbReference>
<dbReference type="eggNOG" id="COG2172">
    <property type="taxonomic scope" value="Bacteria"/>
</dbReference>
<dbReference type="GO" id="GO:0004674">
    <property type="term" value="F:protein serine/threonine kinase activity"/>
    <property type="evidence" value="ECO:0007669"/>
    <property type="project" value="UniProtKB-KW"/>
</dbReference>
<keyword evidence="3" id="KW-0067">ATP-binding</keyword>
<dbReference type="PANTHER" id="PTHR35526:SF3">
    <property type="entry name" value="ANTI-SIGMA-F FACTOR RSBW"/>
    <property type="match status" value="1"/>
</dbReference>
<proteinExistence type="predicted"/>
<dbReference type="STRING" id="743718.Isova_0487"/>
<dbReference type="InterPro" id="IPR036890">
    <property type="entry name" value="HATPase_C_sf"/>
</dbReference>
<dbReference type="EMBL" id="CP002810">
    <property type="protein sequence ID" value="AEG43284.1"/>
    <property type="molecule type" value="Genomic_DNA"/>
</dbReference>
<dbReference type="Pfam" id="PF13581">
    <property type="entry name" value="HATPase_c_2"/>
    <property type="match status" value="1"/>
</dbReference>